<evidence type="ECO:0000313" key="5">
    <source>
        <dbReference type="EMBL" id="SMO82587.1"/>
    </source>
</evidence>
<dbReference type="PROSITE" id="PS00012">
    <property type="entry name" value="PHOSPHOPANTETHEINE"/>
    <property type="match status" value="1"/>
</dbReference>
<dbReference type="SMART" id="SM00823">
    <property type="entry name" value="PKS_PP"/>
    <property type="match status" value="1"/>
</dbReference>
<sequence>MPLTEAQEGLWFAQALDPGSPILNTGQYLELLGPLDRDALAQAVALTVAEAPALSLRFADPGGIPRQAQGVPPMLGFADLSAQPDPVGQALALMRADSDRPVALAREPAAAFTLFVIGPERHFLYERIHHLAIDGYGMVLVTNRIAAHYATLTTGAPAPAPLGPLGLARSEDLAYRDAPRRKDDRDWWHTELADLPEVTGPAPGRAVSGHSFIRDSRELPLDLLAALGTYAQTHRLGWPDILNALSAAYLARWTQGEVVVGLPFMARMGRKIAEVPCMAMNVLPFRLRPDEDAPLPEWLAAQSRRMAQARRRGLYRSELLRRELGLVGGTRRLYGPLVNVQPFDKPPVFAGLDCRLHILGAGAVDDLTLTFRGDPAGMVFEVDANPALYSADETRAHGDRLQAFLLAALAAPTLASVPTASPVEIALARTRAEATHRPLPDTTLTALIQRQLAATPDAPAISFGGATLTFADLDRRSAALAAQLRQMGAGPDAIVAVALERSLELPVALLACLRAGAAYLPLDPSHPPERIARILHLSQPVAVLSDLTALFPAATPLLAPADWRTQPEPALVLEGVASLMMPMDPGSGPAAQPGDLAYVIFTSGSTGEPKGVAIEHRAIVNRLLWMQTHYGIDASERILQKTPATFDVSVWEFFLPMISGAELVMAPPDAHRDPAAIARLIRERGITTCHFVPSMLSAFLAAPVSDGLVMRRVFCSGEELTADQRDRFHARITAELHNLYGPTEAAVDVSFWPASPNDRENPIPIGWPVWNTALHVLDDRMRPVPPGLPGHLYLGGVQLARGYLGRPDLTADRFVDAPQGRLYATGDLARLRADGAVIYLGRSDHQVKIRGLRIELGEIEAAIMAAGIARQCVVVAREDHAEKRLVAYVVPNGAWQTGLLAERLAISLPAYMIPAAEVVLDALPVTSNGKLDRKALPAPAFSAQGRAARTPTETLLARLFQQVLHLTDPASAEADFFALGGDSLSAVRLVQALEAETGRDPGLGTIFEHPLLSTLAAALDAQAPQDDGLGPLILLADGDADAAPLFLIHPAGGLSWGYRGLARRVAPARKVWGLQHPGLNPDLPMPDSLADMAEGYAQRIAALVPHGTIHLAGWSVGGILAHEVAWVLTRMGRAPGLVAMLDSYPADAWRNEPEPDPVQALRALLAIAGYDPEAHRDLDTRDKVVAFLRRGDSALGALPRRVLDGVVRAVTQTNRLIRGHSHRAYPGRITHFRAANDHQDSDLSPAMWQPYSAGIEVIDLPLLHAEMTSAEAVALIAPALIQRLS</sequence>
<dbReference type="GO" id="GO:0009239">
    <property type="term" value="P:enterobactin biosynthetic process"/>
    <property type="evidence" value="ECO:0007669"/>
    <property type="project" value="TreeGrafter"/>
</dbReference>
<dbReference type="InterPro" id="IPR020806">
    <property type="entry name" value="PKS_PP-bd"/>
</dbReference>
<proteinExistence type="predicted"/>
<dbReference type="SUPFAM" id="SSF53474">
    <property type="entry name" value="alpha/beta-Hydrolases"/>
    <property type="match status" value="1"/>
</dbReference>
<accession>A0A521EF92</accession>
<dbReference type="InterPro" id="IPR023213">
    <property type="entry name" value="CAT-like_dom_sf"/>
</dbReference>
<dbReference type="Pfam" id="PF00975">
    <property type="entry name" value="Thioesterase"/>
    <property type="match status" value="1"/>
</dbReference>
<dbReference type="PROSITE" id="PS50075">
    <property type="entry name" value="CARRIER"/>
    <property type="match status" value="1"/>
</dbReference>
<dbReference type="PROSITE" id="PS00455">
    <property type="entry name" value="AMP_BINDING"/>
    <property type="match status" value="1"/>
</dbReference>
<evidence type="ECO:0000256" key="2">
    <source>
        <dbReference type="ARBA" id="ARBA00022450"/>
    </source>
</evidence>
<organism evidence="5 6">
    <name type="scientific">Paracoccus laeviglucosivorans</name>
    <dbReference type="NCBI Taxonomy" id="1197861"/>
    <lineage>
        <taxon>Bacteria</taxon>
        <taxon>Pseudomonadati</taxon>
        <taxon>Pseudomonadota</taxon>
        <taxon>Alphaproteobacteria</taxon>
        <taxon>Rhodobacterales</taxon>
        <taxon>Paracoccaceae</taxon>
        <taxon>Paracoccus</taxon>
    </lineage>
</organism>
<dbReference type="FunFam" id="3.40.50.980:FF:000002">
    <property type="entry name" value="Enterobactin synthetase component F"/>
    <property type="match status" value="1"/>
</dbReference>
<dbReference type="CDD" id="cd17646">
    <property type="entry name" value="A_NRPS_AB3403-like"/>
    <property type="match status" value="1"/>
</dbReference>
<dbReference type="Pfam" id="PF00550">
    <property type="entry name" value="PP-binding"/>
    <property type="match status" value="1"/>
</dbReference>
<dbReference type="InterPro" id="IPR009081">
    <property type="entry name" value="PP-bd_ACP"/>
</dbReference>
<dbReference type="InterPro" id="IPR001031">
    <property type="entry name" value="Thioesterase"/>
</dbReference>
<dbReference type="InterPro" id="IPR006162">
    <property type="entry name" value="Ppantetheine_attach_site"/>
</dbReference>
<dbReference type="InterPro" id="IPR000873">
    <property type="entry name" value="AMP-dep_synth/lig_dom"/>
</dbReference>
<dbReference type="NCBIfam" id="TIGR01733">
    <property type="entry name" value="AA-adenyl-dom"/>
    <property type="match status" value="1"/>
</dbReference>
<dbReference type="Proteomes" id="UP000319014">
    <property type="component" value="Unassembled WGS sequence"/>
</dbReference>
<dbReference type="EMBL" id="FXTK01000013">
    <property type="protein sequence ID" value="SMO82587.1"/>
    <property type="molecule type" value="Genomic_DNA"/>
</dbReference>
<dbReference type="FunFam" id="3.30.300.30:FF:000010">
    <property type="entry name" value="Enterobactin synthetase component F"/>
    <property type="match status" value="1"/>
</dbReference>
<dbReference type="InterPro" id="IPR042099">
    <property type="entry name" value="ANL_N_sf"/>
</dbReference>
<dbReference type="InterPro" id="IPR001242">
    <property type="entry name" value="Condensation_dom"/>
</dbReference>
<dbReference type="GO" id="GO:0043041">
    <property type="term" value="P:amino acid activation for nonribosomal peptide biosynthetic process"/>
    <property type="evidence" value="ECO:0007669"/>
    <property type="project" value="TreeGrafter"/>
</dbReference>
<feature type="domain" description="Carrier" evidence="4">
    <location>
        <begin position="947"/>
        <end position="1023"/>
    </location>
</feature>
<dbReference type="InterPro" id="IPR029058">
    <property type="entry name" value="AB_hydrolase_fold"/>
</dbReference>
<evidence type="ECO:0000313" key="6">
    <source>
        <dbReference type="Proteomes" id="UP000319014"/>
    </source>
</evidence>
<keyword evidence="6" id="KW-1185">Reference proteome</keyword>
<dbReference type="FunFam" id="3.40.50.12780:FF:000012">
    <property type="entry name" value="Non-ribosomal peptide synthetase"/>
    <property type="match status" value="1"/>
</dbReference>
<dbReference type="Gene3D" id="3.30.300.30">
    <property type="match status" value="1"/>
</dbReference>
<dbReference type="GO" id="GO:0009366">
    <property type="term" value="C:enterobactin synthetase complex"/>
    <property type="evidence" value="ECO:0007669"/>
    <property type="project" value="TreeGrafter"/>
</dbReference>
<dbReference type="GO" id="GO:0047527">
    <property type="term" value="F:2,3-dihydroxybenzoate-serine ligase activity"/>
    <property type="evidence" value="ECO:0007669"/>
    <property type="project" value="TreeGrafter"/>
</dbReference>
<dbReference type="InterPro" id="IPR045851">
    <property type="entry name" value="AMP-bd_C_sf"/>
</dbReference>
<gene>
    <name evidence="5" type="ORF">SAMN06265221_11312</name>
</gene>
<dbReference type="PANTHER" id="PTHR45527">
    <property type="entry name" value="NONRIBOSOMAL PEPTIDE SYNTHETASE"/>
    <property type="match status" value="1"/>
</dbReference>
<name>A0A521EF92_9RHOB</name>
<dbReference type="InterPro" id="IPR036736">
    <property type="entry name" value="ACP-like_sf"/>
</dbReference>
<dbReference type="Gene3D" id="3.30.559.10">
    <property type="entry name" value="Chloramphenicol acetyltransferase-like domain"/>
    <property type="match status" value="1"/>
</dbReference>
<keyword evidence="2" id="KW-0596">Phosphopantetheine</keyword>
<evidence type="ECO:0000259" key="4">
    <source>
        <dbReference type="PROSITE" id="PS50075"/>
    </source>
</evidence>
<comment type="cofactor">
    <cofactor evidence="1">
        <name>pantetheine 4'-phosphate</name>
        <dbReference type="ChEBI" id="CHEBI:47942"/>
    </cofactor>
</comment>
<dbReference type="SUPFAM" id="SSF56801">
    <property type="entry name" value="Acetyl-CoA synthetase-like"/>
    <property type="match status" value="1"/>
</dbReference>
<dbReference type="GO" id="GO:0005829">
    <property type="term" value="C:cytosol"/>
    <property type="evidence" value="ECO:0007669"/>
    <property type="project" value="TreeGrafter"/>
</dbReference>
<dbReference type="PANTHER" id="PTHR45527:SF1">
    <property type="entry name" value="FATTY ACID SYNTHASE"/>
    <property type="match status" value="1"/>
</dbReference>
<dbReference type="RefSeq" id="WP_246098741.1">
    <property type="nucleotide sequence ID" value="NZ_FXTK01000013.1"/>
</dbReference>
<dbReference type="SUPFAM" id="SSF52777">
    <property type="entry name" value="CoA-dependent acyltransferases"/>
    <property type="match status" value="2"/>
</dbReference>
<dbReference type="Gene3D" id="3.40.50.12780">
    <property type="entry name" value="N-terminal domain of ligase-like"/>
    <property type="match status" value="1"/>
</dbReference>
<dbReference type="Pfam" id="PF13193">
    <property type="entry name" value="AMP-binding_C"/>
    <property type="match status" value="1"/>
</dbReference>
<dbReference type="GO" id="GO:0031177">
    <property type="term" value="F:phosphopantetheine binding"/>
    <property type="evidence" value="ECO:0007669"/>
    <property type="project" value="InterPro"/>
</dbReference>
<evidence type="ECO:0000256" key="1">
    <source>
        <dbReference type="ARBA" id="ARBA00001957"/>
    </source>
</evidence>
<dbReference type="SUPFAM" id="SSF47336">
    <property type="entry name" value="ACP-like"/>
    <property type="match status" value="1"/>
</dbReference>
<dbReference type="Pfam" id="PF00501">
    <property type="entry name" value="AMP-binding"/>
    <property type="match status" value="1"/>
</dbReference>
<dbReference type="InterPro" id="IPR020802">
    <property type="entry name" value="TesA-like"/>
</dbReference>
<dbReference type="Gene3D" id="3.30.559.30">
    <property type="entry name" value="Nonribosomal peptide synthetase, condensation domain"/>
    <property type="match status" value="1"/>
</dbReference>
<keyword evidence="3" id="KW-0597">Phosphoprotein</keyword>
<dbReference type="Gene3D" id="3.40.50.1820">
    <property type="entry name" value="alpha/beta hydrolase"/>
    <property type="match status" value="1"/>
</dbReference>
<dbReference type="InterPro" id="IPR025110">
    <property type="entry name" value="AMP-bd_C"/>
</dbReference>
<dbReference type="Pfam" id="PF00668">
    <property type="entry name" value="Condensation"/>
    <property type="match status" value="1"/>
</dbReference>
<reference evidence="5 6" key="1">
    <citation type="submission" date="2017-05" db="EMBL/GenBank/DDBJ databases">
        <authorList>
            <person name="Varghese N."/>
            <person name="Submissions S."/>
        </authorList>
    </citation>
    <scope>NUCLEOTIDE SEQUENCE [LARGE SCALE GENOMIC DNA]</scope>
    <source>
        <strain evidence="5 6">DSM 100094</strain>
    </source>
</reference>
<protein>
    <submittedName>
        <fullName evidence="5">Enterobactin synthetase component F</fullName>
    </submittedName>
</protein>
<evidence type="ECO:0000256" key="3">
    <source>
        <dbReference type="ARBA" id="ARBA00022553"/>
    </source>
</evidence>
<dbReference type="InterPro" id="IPR010071">
    <property type="entry name" value="AA_adenyl_dom"/>
</dbReference>
<dbReference type="InterPro" id="IPR020845">
    <property type="entry name" value="AMP-binding_CS"/>
</dbReference>
<dbReference type="SMART" id="SM00824">
    <property type="entry name" value="PKS_TE"/>
    <property type="match status" value="1"/>
</dbReference>